<dbReference type="RefSeq" id="WP_214157979.1">
    <property type="nucleotide sequence ID" value="NZ_JAHBAY010000009.1"/>
</dbReference>
<keyword evidence="3" id="KW-1185">Reference proteome</keyword>
<comment type="caution">
    <text evidence="2">The sequence shown here is derived from an EMBL/GenBank/DDBJ whole genome shotgun (WGS) entry which is preliminary data.</text>
</comment>
<evidence type="ECO:0000313" key="2">
    <source>
        <dbReference type="EMBL" id="MBT0771614.1"/>
    </source>
</evidence>
<proteinExistence type="predicted"/>
<evidence type="ECO:0000256" key="1">
    <source>
        <dbReference type="SAM" id="MobiDB-lite"/>
    </source>
</evidence>
<accession>A0ABS5TML3</accession>
<gene>
    <name evidence="2" type="ORF">KIH74_21930</name>
</gene>
<organism evidence="2 3">
    <name type="scientific">Kineosporia corallincola</name>
    <dbReference type="NCBI Taxonomy" id="2835133"/>
    <lineage>
        <taxon>Bacteria</taxon>
        <taxon>Bacillati</taxon>
        <taxon>Actinomycetota</taxon>
        <taxon>Actinomycetes</taxon>
        <taxon>Kineosporiales</taxon>
        <taxon>Kineosporiaceae</taxon>
        <taxon>Kineosporia</taxon>
    </lineage>
</organism>
<dbReference type="Proteomes" id="UP001197247">
    <property type="component" value="Unassembled WGS sequence"/>
</dbReference>
<reference evidence="2 3" key="1">
    <citation type="submission" date="2021-05" db="EMBL/GenBank/DDBJ databases">
        <title>Kineosporia and Streptomyces sp. nov. two new marine actinobacteria isolated from Coral.</title>
        <authorList>
            <person name="Buangrab K."/>
            <person name="Sutthacheep M."/>
            <person name="Yeemin T."/>
            <person name="Harunari E."/>
            <person name="Igarashi Y."/>
            <person name="Kanchanasin P."/>
            <person name="Tanasupawat S."/>
            <person name="Phongsopitanun W."/>
        </authorList>
    </citation>
    <scope>NUCLEOTIDE SEQUENCE [LARGE SCALE GENOMIC DNA]</scope>
    <source>
        <strain evidence="2 3">J2-2</strain>
    </source>
</reference>
<sequence length="171" mass="18780">MTEPTPDPSTAARDEIALRLTRPGLDHVELEAPGLRLRVDVVSAGRLFYWITFVATTDETFATAAGARAAMRSFPWTMPFRPKLERHQAGLPVLCRWQRAYADDTAALCLTLLGKHFRVSPDEIQVSGVPGTGEGGEPLGNTPPEAAAKSQKVWLREVTGWFMRPGRPDPS</sequence>
<protein>
    <submittedName>
        <fullName evidence="2">Uncharacterized protein</fullName>
    </submittedName>
</protein>
<dbReference type="EMBL" id="JAHBAY010000009">
    <property type="protein sequence ID" value="MBT0771614.1"/>
    <property type="molecule type" value="Genomic_DNA"/>
</dbReference>
<evidence type="ECO:0000313" key="3">
    <source>
        <dbReference type="Proteomes" id="UP001197247"/>
    </source>
</evidence>
<feature type="region of interest" description="Disordered" evidence="1">
    <location>
        <begin position="127"/>
        <end position="149"/>
    </location>
</feature>
<name>A0ABS5TML3_9ACTN</name>